<accession>A0ACC1WP55</accession>
<keyword evidence="2" id="KW-1185">Reference proteome</keyword>
<organism evidence="1 2">
    <name type="scientific">Melia azedarach</name>
    <name type="common">Chinaberry tree</name>
    <dbReference type="NCBI Taxonomy" id="155640"/>
    <lineage>
        <taxon>Eukaryota</taxon>
        <taxon>Viridiplantae</taxon>
        <taxon>Streptophyta</taxon>
        <taxon>Embryophyta</taxon>
        <taxon>Tracheophyta</taxon>
        <taxon>Spermatophyta</taxon>
        <taxon>Magnoliopsida</taxon>
        <taxon>eudicotyledons</taxon>
        <taxon>Gunneridae</taxon>
        <taxon>Pentapetalae</taxon>
        <taxon>rosids</taxon>
        <taxon>malvids</taxon>
        <taxon>Sapindales</taxon>
        <taxon>Meliaceae</taxon>
        <taxon>Melia</taxon>
    </lineage>
</organism>
<name>A0ACC1WP55_MELAZ</name>
<protein>
    <submittedName>
        <fullName evidence="1">Uncharacterized protein</fullName>
    </submittedName>
</protein>
<proteinExistence type="predicted"/>
<comment type="caution">
    <text evidence="1">The sequence shown here is derived from an EMBL/GenBank/DDBJ whole genome shotgun (WGS) entry which is preliminary data.</text>
</comment>
<sequence>MANSPNHDDQHPDHHRDFDYDHDAQQNSYNLLHQQASPVFSPKAFDAAFSQLTQADSQTPNFIPNPNLKPQRTTPSRSWTWPEDFEKEIFGALDKLYKAYKDGTEQEEVEAEADAKPSIELVPPLLAETDKDDQQSIEATIELEAETDAKTTTEPSHPVAETNGDDQASIIANLREREFHNDANSDDEGDVNSIDTINWIDDENTNLPESDEEVNEVNGGSICAPEASRKQNKTAGPSQLGAKRRRQH</sequence>
<evidence type="ECO:0000313" key="1">
    <source>
        <dbReference type="EMBL" id="KAJ4700932.1"/>
    </source>
</evidence>
<reference evidence="1 2" key="1">
    <citation type="journal article" date="2023" name="Science">
        <title>Complex scaffold remodeling in plant triterpene biosynthesis.</title>
        <authorList>
            <person name="De La Pena R."/>
            <person name="Hodgson H."/>
            <person name="Liu J.C."/>
            <person name="Stephenson M.J."/>
            <person name="Martin A.C."/>
            <person name="Owen C."/>
            <person name="Harkess A."/>
            <person name="Leebens-Mack J."/>
            <person name="Jimenez L.E."/>
            <person name="Osbourn A."/>
            <person name="Sattely E.S."/>
        </authorList>
    </citation>
    <scope>NUCLEOTIDE SEQUENCE [LARGE SCALE GENOMIC DNA]</scope>
    <source>
        <strain evidence="2">cv. JPN11</strain>
        <tissue evidence="1">Leaf</tissue>
    </source>
</reference>
<dbReference type="Proteomes" id="UP001164539">
    <property type="component" value="Chromosome 14"/>
</dbReference>
<evidence type="ECO:0000313" key="2">
    <source>
        <dbReference type="Proteomes" id="UP001164539"/>
    </source>
</evidence>
<dbReference type="EMBL" id="CM051407">
    <property type="protein sequence ID" value="KAJ4700932.1"/>
    <property type="molecule type" value="Genomic_DNA"/>
</dbReference>
<gene>
    <name evidence="1" type="ORF">OWV82_024245</name>
</gene>